<evidence type="ECO:0000256" key="1">
    <source>
        <dbReference type="SAM" id="MobiDB-lite"/>
    </source>
</evidence>
<feature type="compositionally biased region" description="Low complexity" evidence="1">
    <location>
        <begin position="140"/>
        <end position="178"/>
    </location>
</feature>
<comment type="caution">
    <text evidence="2">The sequence shown here is derived from an EMBL/GenBank/DDBJ whole genome shotgun (WGS) entry which is preliminary data.</text>
</comment>
<evidence type="ECO:0000313" key="3">
    <source>
        <dbReference type="Proteomes" id="UP000298416"/>
    </source>
</evidence>
<dbReference type="Gene3D" id="3.30.420.10">
    <property type="entry name" value="Ribonuclease H-like superfamily/Ribonuclease H"/>
    <property type="match status" value="1"/>
</dbReference>
<dbReference type="Proteomes" id="UP000298416">
    <property type="component" value="Unassembled WGS sequence"/>
</dbReference>
<dbReference type="PANTHER" id="PTHR33593:SF3">
    <property type="entry name" value="DUF1442 FAMILY PROTEIN"/>
    <property type="match status" value="1"/>
</dbReference>
<dbReference type="SUPFAM" id="SSF53098">
    <property type="entry name" value="Ribonuclease H-like"/>
    <property type="match status" value="1"/>
</dbReference>
<dbReference type="InterPro" id="IPR012337">
    <property type="entry name" value="RNaseH-like_sf"/>
</dbReference>
<feature type="region of interest" description="Disordered" evidence="1">
    <location>
        <begin position="117"/>
        <end position="178"/>
    </location>
</feature>
<dbReference type="PANTHER" id="PTHR33593">
    <property type="entry name" value="DUF1442 FAMILY PROTEIN"/>
    <property type="match status" value="1"/>
</dbReference>
<dbReference type="InterPro" id="IPR036397">
    <property type="entry name" value="RNaseH_sf"/>
</dbReference>
<sequence length="453" mass="49734">MIVHLSFSILLYTVREGCREQTGVACNAELNEDDPSQCHVSKLGARDRVKIAPLPAGEDHRDVVNGLAERKHRHIVETSLDLLAQASLAQHFWDNAFLTAVYLINRMPSKTIKNIPPYEKVHSHKPDYSSLRNYQPPSLPSDQSSSAQQLDSDPPSPASDAHQFSQSSHSSSSDSPAADASMFFRQRGDEVVYLFIYVDDILITGNLSLASLGLRRCVREGCSEQTGVACNAELNEDDPSHCRVRMLRARDRVKIAPLPAGEDQRDAVGERSKEPDTAEFISALVAGTSARLMVVACSGAVDCTTLALVAAAYQTRGQVVCIVRGASELQQSRRSLGESGADVKFVVGSVEFLLAGEYREADCVVVDCRIRNCQRILESARSEAMVLGYNALCRGLEFDNDAHLLPIGEGLLVRKAATPPRRRTGKGARWVVTVDKFTGEEHVFRVRSKPKFL</sequence>
<reference evidence="2" key="2">
    <citation type="submission" date="2020-08" db="EMBL/GenBank/DDBJ databases">
        <title>Plant Genome Project.</title>
        <authorList>
            <person name="Zhang R.-G."/>
        </authorList>
    </citation>
    <scope>NUCLEOTIDE SEQUENCE</scope>
    <source>
        <strain evidence="2">Huo1</strain>
        <tissue evidence="2">Leaf</tissue>
    </source>
</reference>
<dbReference type="Pfam" id="PF07279">
    <property type="entry name" value="DUF1442"/>
    <property type="match status" value="1"/>
</dbReference>
<dbReference type="AlphaFoldDB" id="A0A8X8ZTL2"/>
<dbReference type="Gene3D" id="3.40.50.150">
    <property type="entry name" value="Vaccinia Virus protein VP39"/>
    <property type="match status" value="1"/>
</dbReference>
<dbReference type="GO" id="GO:0003676">
    <property type="term" value="F:nucleic acid binding"/>
    <property type="evidence" value="ECO:0007669"/>
    <property type="project" value="InterPro"/>
</dbReference>
<evidence type="ECO:0000313" key="2">
    <source>
        <dbReference type="EMBL" id="KAG6415634.1"/>
    </source>
</evidence>
<dbReference type="InterPro" id="IPR009902">
    <property type="entry name" value="DUF1442"/>
</dbReference>
<accession>A0A8X8ZTL2</accession>
<dbReference type="EMBL" id="PNBA02000008">
    <property type="protein sequence ID" value="KAG6415634.1"/>
    <property type="molecule type" value="Genomic_DNA"/>
</dbReference>
<protein>
    <recommendedName>
        <fullName evidence="4">Reverse transcriptase Ty1/copia-type domain-containing protein</fullName>
    </recommendedName>
</protein>
<name>A0A8X8ZTL2_SALSN</name>
<dbReference type="InterPro" id="IPR029063">
    <property type="entry name" value="SAM-dependent_MTases_sf"/>
</dbReference>
<proteinExistence type="predicted"/>
<reference evidence="2" key="1">
    <citation type="submission" date="2018-01" db="EMBL/GenBank/DDBJ databases">
        <authorList>
            <person name="Mao J.F."/>
        </authorList>
    </citation>
    <scope>NUCLEOTIDE SEQUENCE</scope>
    <source>
        <strain evidence="2">Huo1</strain>
        <tissue evidence="2">Leaf</tissue>
    </source>
</reference>
<gene>
    <name evidence="2" type="ORF">SASPL_123047</name>
</gene>
<evidence type="ECO:0008006" key="4">
    <source>
        <dbReference type="Google" id="ProtNLM"/>
    </source>
</evidence>
<organism evidence="2">
    <name type="scientific">Salvia splendens</name>
    <name type="common">Scarlet sage</name>
    <dbReference type="NCBI Taxonomy" id="180675"/>
    <lineage>
        <taxon>Eukaryota</taxon>
        <taxon>Viridiplantae</taxon>
        <taxon>Streptophyta</taxon>
        <taxon>Embryophyta</taxon>
        <taxon>Tracheophyta</taxon>
        <taxon>Spermatophyta</taxon>
        <taxon>Magnoliopsida</taxon>
        <taxon>eudicotyledons</taxon>
        <taxon>Gunneridae</taxon>
        <taxon>Pentapetalae</taxon>
        <taxon>asterids</taxon>
        <taxon>lamiids</taxon>
        <taxon>Lamiales</taxon>
        <taxon>Lamiaceae</taxon>
        <taxon>Nepetoideae</taxon>
        <taxon>Mentheae</taxon>
        <taxon>Salviinae</taxon>
        <taxon>Salvia</taxon>
        <taxon>Salvia subgen. Calosphace</taxon>
        <taxon>core Calosphace</taxon>
    </lineage>
</organism>
<keyword evidence="3" id="KW-1185">Reference proteome</keyword>